<protein>
    <submittedName>
        <fullName evidence="10">Methionine ABC transporter permease</fullName>
    </submittedName>
</protein>
<evidence type="ECO:0000256" key="7">
    <source>
        <dbReference type="ARBA" id="ARBA00023136"/>
    </source>
</evidence>
<keyword evidence="11" id="KW-1185">Reference proteome</keyword>
<evidence type="ECO:0000256" key="1">
    <source>
        <dbReference type="ARBA" id="ARBA00004651"/>
    </source>
</evidence>
<name>A0AA35CHE2_9FIRM</name>
<organism evidence="10 11">
    <name type="scientific">Caldinitratiruptor microaerophilus</name>
    <dbReference type="NCBI Taxonomy" id="671077"/>
    <lineage>
        <taxon>Bacteria</taxon>
        <taxon>Bacillati</taxon>
        <taxon>Bacillota</taxon>
        <taxon>Clostridia</taxon>
        <taxon>Eubacteriales</taxon>
        <taxon>Symbiobacteriaceae</taxon>
        <taxon>Caldinitratiruptor</taxon>
    </lineage>
</organism>
<feature type="transmembrane region" description="Helical" evidence="8">
    <location>
        <begin position="26"/>
        <end position="49"/>
    </location>
</feature>
<evidence type="ECO:0000313" key="11">
    <source>
        <dbReference type="Proteomes" id="UP001163687"/>
    </source>
</evidence>
<dbReference type="EMBL" id="AP025628">
    <property type="protein sequence ID" value="BDG58995.1"/>
    <property type="molecule type" value="Genomic_DNA"/>
</dbReference>
<dbReference type="RefSeq" id="WP_264843116.1">
    <property type="nucleotide sequence ID" value="NZ_AP025628.1"/>
</dbReference>
<proteinExistence type="inferred from homology"/>
<dbReference type="CDD" id="cd06261">
    <property type="entry name" value="TM_PBP2"/>
    <property type="match status" value="1"/>
</dbReference>
<sequence length="226" mass="23760">MPEPWSLAVFLDEMGPDLLKAVLETLYMVGLSTLFAVVLGVPLGVLLTVTDRGHVLESPGLARLLGSVVNTVRSVPFIILVVALIPLTRLIVGTTIGPTAAVVSLTVAATPFLARLVDGNLREVDPGVIQAALVMGASPWQIVRKVLLPEALPGLVHSATVLVVNLVAYSAITGAVGAGGLGQLAINYGYYRYRGDVMIATVILLVVIVQALQALGDRTVRALDRR</sequence>
<feature type="transmembrane region" description="Helical" evidence="8">
    <location>
        <begin position="197"/>
        <end position="216"/>
    </location>
</feature>
<dbReference type="Pfam" id="PF00528">
    <property type="entry name" value="BPD_transp_1"/>
    <property type="match status" value="1"/>
</dbReference>
<gene>
    <name evidence="10" type="ORF">caldi_00850</name>
</gene>
<dbReference type="InterPro" id="IPR000515">
    <property type="entry name" value="MetI-like"/>
</dbReference>
<keyword evidence="4" id="KW-1003">Cell membrane</keyword>
<dbReference type="Gene3D" id="1.10.3720.10">
    <property type="entry name" value="MetI-like"/>
    <property type="match status" value="1"/>
</dbReference>
<dbReference type="GO" id="GO:0005886">
    <property type="term" value="C:plasma membrane"/>
    <property type="evidence" value="ECO:0007669"/>
    <property type="project" value="UniProtKB-SubCell"/>
</dbReference>
<dbReference type="SUPFAM" id="SSF161098">
    <property type="entry name" value="MetI-like"/>
    <property type="match status" value="1"/>
</dbReference>
<comment type="subcellular location">
    <subcellularLocation>
        <location evidence="1 8">Cell membrane</location>
        <topology evidence="1 8">Multi-pass membrane protein</topology>
    </subcellularLocation>
</comment>
<evidence type="ECO:0000313" key="10">
    <source>
        <dbReference type="EMBL" id="BDG58995.1"/>
    </source>
</evidence>
<accession>A0AA35CHE2</accession>
<feature type="transmembrane region" description="Helical" evidence="8">
    <location>
        <begin position="91"/>
        <end position="114"/>
    </location>
</feature>
<dbReference type="PANTHER" id="PTHR30450:SF1">
    <property type="entry name" value="D-METHIONINE TRANSPORT SYSTEM PERMEASE PROTEIN METI-RELATED"/>
    <property type="match status" value="1"/>
</dbReference>
<dbReference type="AlphaFoldDB" id="A0AA35CHE2"/>
<keyword evidence="6 8" id="KW-1133">Transmembrane helix</keyword>
<evidence type="ECO:0000256" key="3">
    <source>
        <dbReference type="ARBA" id="ARBA00022448"/>
    </source>
</evidence>
<evidence type="ECO:0000256" key="8">
    <source>
        <dbReference type="RuleBase" id="RU363032"/>
    </source>
</evidence>
<evidence type="ECO:0000256" key="4">
    <source>
        <dbReference type="ARBA" id="ARBA00022475"/>
    </source>
</evidence>
<dbReference type="PANTHER" id="PTHR30450">
    <property type="entry name" value="ABC TRANSPORTER PERMEASE"/>
    <property type="match status" value="1"/>
</dbReference>
<evidence type="ECO:0000256" key="5">
    <source>
        <dbReference type="ARBA" id="ARBA00022692"/>
    </source>
</evidence>
<feature type="domain" description="ABC transmembrane type-1" evidence="9">
    <location>
        <begin position="22"/>
        <end position="216"/>
    </location>
</feature>
<evidence type="ECO:0000259" key="9">
    <source>
        <dbReference type="PROSITE" id="PS50928"/>
    </source>
</evidence>
<dbReference type="GO" id="GO:0048473">
    <property type="term" value="P:D-methionine transmembrane transport"/>
    <property type="evidence" value="ECO:0007669"/>
    <property type="project" value="TreeGrafter"/>
</dbReference>
<dbReference type="FunFam" id="1.10.3720.10:FF:000002">
    <property type="entry name" value="D-methionine ABC transporter permease MetI"/>
    <property type="match status" value="1"/>
</dbReference>
<dbReference type="KEGG" id="cmic:caldi_00850"/>
<reference evidence="10" key="1">
    <citation type="submission" date="2022-03" db="EMBL/GenBank/DDBJ databases">
        <title>Complete genome sequence of Caldinitratiruptor microaerophilus.</title>
        <authorList>
            <person name="Mukaiyama R."/>
            <person name="Nishiyama T."/>
            <person name="Ueda K."/>
        </authorList>
    </citation>
    <scope>NUCLEOTIDE SEQUENCE</scope>
    <source>
        <strain evidence="10">JCM 16183</strain>
    </source>
</reference>
<dbReference type="InterPro" id="IPR051322">
    <property type="entry name" value="AA_ABC_Transporter_Permease"/>
</dbReference>
<feature type="transmembrane region" description="Helical" evidence="8">
    <location>
        <begin position="163"/>
        <end position="185"/>
    </location>
</feature>
<keyword evidence="5 8" id="KW-0812">Transmembrane</keyword>
<feature type="transmembrane region" description="Helical" evidence="8">
    <location>
        <begin position="61"/>
        <end position="85"/>
    </location>
</feature>
<dbReference type="NCBIfam" id="NF008049">
    <property type="entry name" value="PRK10782.1"/>
    <property type="match status" value="1"/>
</dbReference>
<evidence type="ECO:0000256" key="6">
    <source>
        <dbReference type="ARBA" id="ARBA00022989"/>
    </source>
</evidence>
<keyword evidence="7 8" id="KW-0472">Membrane</keyword>
<comment type="similarity">
    <text evidence="2">Belongs to the binding-protein-dependent transport system permease family. CysTW subfamily.</text>
</comment>
<dbReference type="InterPro" id="IPR035906">
    <property type="entry name" value="MetI-like_sf"/>
</dbReference>
<keyword evidence="3 8" id="KW-0813">Transport</keyword>
<dbReference type="PROSITE" id="PS50928">
    <property type="entry name" value="ABC_TM1"/>
    <property type="match status" value="1"/>
</dbReference>
<evidence type="ECO:0000256" key="2">
    <source>
        <dbReference type="ARBA" id="ARBA00007069"/>
    </source>
</evidence>
<dbReference type="Proteomes" id="UP001163687">
    <property type="component" value="Chromosome"/>
</dbReference>